<feature type="region of interest" description="Disordered" evidence="1">
    <location>
        <begin position="1"/>
        <end position="62"/>
    </location>
</feature>
<reference evidence="2 3" key="1">
    <citation type="submission" date="2020-09" db="EMBL/GenBank/DDBJ databases">
        <title>De no assembly of potato wild relative species, Solanum commersonii.</title>
        <authorList>
            <person name="Cho K."/>
        </authorList>
    </citation>
    <scope>NUCLEOTIDE SEQUENCE [LARGE SCALE GENOMIC DNA]</scope>
    <source>
        <strain evidence="2">LZ3.2</strain>
        <tissue evidence="2">Leaf</tissue>
    </source>
</reference>
<feature type="compositionally biased region" description="Polar residues" evidence="1">
    <location>
        <begin position="1"/>
        <end position="40"/>
    </location>
</feature>
<protein>
    <submittedName>
        <fullName evidence="2">Uncharacterized protein</fullName>
    </submittedName>
</protein>
<name>A0A9J5W7F9_SOLCO</name>
<keyword evidence="3" id="KW-1185">Reference proteome</keyword>
<comment type="caution">
    <text evidence="2">The sequence shown here is derived from an EMBL/GenBank/DDBJ whole genome shotgun (WGS) entry which is preliminary data.</text>
</comment>
<accession>A0A9J5W7F9</accession>
<organism evidence="2 3">
    <name type="scientific">Solanum commersonii</name>
    <name type="common">Commerson's wild potato</name>
    <name type="synonym">Commerson's nightshade</name>
    <dbReference type="NCBI Taxonomy" id="4109"/>
    <lineage>
        <taxon>Eukaryota</taxon>
        <taxon>Viridiplantae</taxon>
        <taxon>Streptophyta</taxon>
        <taxon>Embryophyta</taxon>
        <taxon>Tracheophyta</taxon>
        <taxon>Spermatophyta</taxon>
        <taxon>Magnoliopsida</taxon>
        <taxon>eudicotyledons</taxon>
        <taxon>Gunneridae</taxon>
        <taxon>Pentapetalae</taxon>
        <taxon>asterids</taxon>
        <taxon>lamiids</taxon>
        <taxon>Solanales</taxon>
        <taxon>Solanaceae</taxon>
        <taxon>Solanoideae</taxon>
        <taxon>Solaneae</taxon>
        <taxon>Solanum</taxon>
    </lineage>
</organism>
<gene>
    <name evidence="2" type="ORF">H5410_061191</name>
</gene>
<evidence type="ECO:0000313" key="2">
    <source>
        <dbReference type="EMBL" id="KAG5571425.1"/>
    </source>
</evidence>
<proteinExistence type="predicted"/>
<evidence type="ECO:0000256" key="1">
    <source>
        <dbReference type="SAM" id="MobiDB-lite"/>
    </source>
</evidence>
<evidence type="ECO:0000313" key="3">
    <source>
        <dbReference type="Proteomes" id="UP000824120"/>
    </source>
</evidence>
<feature type="compositionally biased region" description="Polar residues" evidence="1">
    <location>
        <begin position="51"/>
        <end position="62"/>
    </location>
</feature>
<dbReference type="AlphaFoldDB" id="A0A9J5W7F9"/>
<sequence>MESTSSSASPFQRTAQPHTIDTSTENVHTSTQTLELSCPSQDKMDEPGVHSPTNAKRSTVSE</sequence>
<dbReference type="Proteomes" id="UP000824120">
    <property type="component" value="Chromosome 12"/>
</dbReference>
<dbReference type="EMBL" id="JACXVP010000012">
    <property type="protein sequence ID" value="KAG5571425.1"/>
    <property type="molecule type" value="Genomic_DNA"/>
</dbReference>